<organism evidence="1 2">
    <name type="scientific">Asterophora parasitica</name>
    <dbReference type="NCBI Taxonomy" id="117018"/>
    <lineage>
        <taxon>Eukaryota</taxon>
        <taxon>Fungi</taxon>
        <taxon>Dikarya</taxon>
        <taxon>Basidiomycota</taxon>
        <taxon>Agaricomycotina</taxon>
        <taxon>Agaricomycetes</taxon>
        <taxon>Agaricomycetidae</taxon>
        <taxon>Agaricales</taxon>
        <taxon>Tricholomatineae</taxon>
        <taxon>Lyophyllaceae</taxon>
        <taxon>Asterophora</taxon>
    </lineage>
</organism>
<protein>
    <submittedName>
        <fullName evidence="1">Uncharacterized protein</fullName>
    </submittedName>
</protein>
<keyword evidence="2" id="KW-1185">Reference proteome</keyword>
<reference evidence="1" key="2">
    <citation type="submission" date="2021-10" db="EMBL/GenBank/DDBJ databases">
        <title>Phylogenomics reveals ancestral predisposition of the termite-cultivated fungus Termitomyces towards a domesticated lifestyle.</title>
        <authorList>
            <person name="Auxier B."/>
            <person name="Grum-Grzhimaylo A."/>
            <person name="Cardenas M.E."/>
            <person name="Lodge J.D."/>
            <person name="Laessoe T."/>
            <person name="Pedersen O."/>
            <person name="Smith M.E."/>
            <person name="Kuyper T.W."/>
            <person name="Franco-Molano E.A."/>
            <person name="Baroni T.J."/>
            <person name="Aanen D.K."/>
        </authorList>
    </citation>
    <scope>NUCLEOTIDE SEQUENCE</scope>
    <source>
        <strain evidence="1">AP01</strain>
        <tissue evidence="1">Mycelium</tissue>
    </source>
</reference>
<reference evidence="1" key="1">
    <citation type="submission" date="2020-07" db="EMBL/GenBank/DDBJ databases">
        <authorList>
            <person name="Nieuwenhuis M."/>
            <person name="Van De Peppel L.J.J."/>
        </authorList>
    </citation>
    <scope>NUCLEOTIDE SEQUENCE</scope>
    <source>
        <strain evidence="1">AP01</strain>
        <tissue evidence="1">Mycelium</tissue>
    </source>
</reference>
<proteinExistence type="predicted"/>
<dbReference type="EMBL" id="JABCKV010000210">
    <property type="protein sequence ID" value="KAG5642168.1"/>
    <property type="molecule type" value="Genomic_DNA"/>
</dbReference>
<evidence type="ECO:0000313" key="2">
    <source>
        <dbReference type="Proteomes" id="UP000775547"/>
    </source>
</evidence>
<name>A0A9P7G4X6_9AGAR</name>
<sequence>MSDSTPTTSSVEEIAQLKFTATRIYEEQDTIIRVETGTSSSTAVPDIELSDLPALADPSAVVSARHRLLAEIPSSIPERKALAQEAMKIMMALSTTVIPLLTLTDEEFVRKRCLVLR</sequence>
<comment type="caution">
    <text evidence="1">The sequence shown here is derived from an EMBL/GenBank/DDBJ whole genome shotgun (WGS) entry which is preliminary data.</text>
</comment>
<evidence type="ECO:0000313" key="1">
    <source>
        <dbReference type="EMBL" id="KAG5642168.1"/>
    </source>
</evidence>
<accession>A0A9P7G4X6</accession>
<gene>
    <name evidence="1" type="ORF">DXG03_003529</name>
</gene>
<dbReference type="Proteomes" id="UP000775547">
    <property type="component" value="Unassembled WGS sequence"/>
</dbReference>
<dbReference type="AlphaFoldDB" id="A0A9P7G4X6"/>